<dbReference type="EMBL" id="DYYG01000039">
    <property type="protein sequence ID" value="HJE24792.1"/>
    <property type="molecule type" value="Genomic_DNA"/>
</dbReference>
<proteinExistence type="predicted"/>
<protein>
    <submittedName>
        <fullName evidence="1">DUF2478 domain-containing protein</fullName>
    </submittedName>
</protein>
<accession>A0A921E4C6</accession>
<dbReference type="AlphaFoldDB" id="A0A921E4C6"/>
<dbReference type="Pfam" id="PF10649">
    <property type="entry name" value="DUF2478"/>
    <property type="match status" value="1"/>
</dbReference>
<name>A0A921E4C6_9HYPH</name>
<sequence length="164" mass="17053">MATPILALKGAANPTIQALLLSSARRWRQAGRSVVGVVEVPLPGGAGHRLEDLATGAQYEIYQELGPGSGACRLCGSGIVAACETLCRQIAAGCDLVVISKFGKLESTRSGLIAAFAAAIEAEKPILTAVAPSFMETWQHFAGSLASFAAPDEEGIEAWRSGQR</sequence>
<evidence type="ECO:0000313" key="1">
    <source>
        <dbReference type="EMBL" id="HJE24792.1"/>
    </source>
</evidence>
<organism evidence="1 2">
    <name type="scientific">Methylorubrum populi</name>
    <dbReference type="NCBI Taxonomy" id="223967"/>
    <lineage>
        <taxon>Bacteria</taxon>
        <taxon>Pseudomonadati</taxon>
        <taxon>Pseudomonadota</taxon>
        <taxon>Alphaproteobacteria</taxon>
        <taxon>Hyphomicrobiales</taxon>
        <taxon>Methylobacteriaceae</taxon>
        <taxon>Methylorubrum</taxon>
    </lineage>
</organism>
<comment type="caution">
    <text evidence="1">The sequence shown here is derived from an EMBL/GenBank/DDBJ whole genome shotgun (WGS) entry which is preliminary data.</text>
</comment>
<dbReference type="InterPro" id="IPR018912">
    <property type="entry name" value="DUF2478"/>
</dbReference>
<reference evidence="1" key="2">
    <citation type="submission" date="2021-09" db="EMBL/GenBank/DDBJ databases">
        <authorList>
            <person name="Gilroy R."/>
        </authorList>
    </citation>
    <scope>NUCLEOTIDE SEQUENCE</scope>
    <source>
        <strain evidence="1">316</strain>
    </source>
</reference>
<evidence type="ECO:0000313" key="2">
    <source>
        <dbReference type="Proteomes" id="UP000742631"/>
    </source>
</evidence>
<dbReference type="Proteomes" id="UP000742631">
    <property type="component" value="Unassembled WGS sequence"/>
</dbReference>
<reference evidence="1" key="1">
    <citation type="journal article" date="2021" name="PeerJ">
        <title>Extensive microbial diversity within the chicken gut microbiome revealed by metagenomics and culture.</title>
        <authorList>
            <person name="Gilroy R."/>
            <person name="Ravi A."/>
            <person name="Getino M."/>
            <person name="Pursley I."/>
            <person name="Horton D.L."/>
            <person name="Alikhan N.F."/>
            <person name="Baker D."/>
            <person name="Gharbi K."/>
            <person name="Hall N."/>
            <person name="Watson M."/>
            <person name="Adriaenssens E.M."/>
            <person name="Foster-Nyarko E."/>
            <person name="Jarju S."/>
            <person name="Secka A."/>
            <person name="Antonio M."/>
            <person name="Oren A."/>
            <person name="Chaudhuri R.R."/>
            <person name="La Ragione R."/>
            <person name="Hildebrand F."/>
            <person name="Pallen M.J."/>
        </authorList>
    </citation>
    <scope>NUCLEOTIDE SEQUENCE</scope>
    <source>
        <strain evidence="1">316</strain>
    </source>
</reference>
<gene>
    <name evidence="1" type="ORF">K8W01_14140</name>
</gene>